<dbReference type="PANTHER" id="PTHR41164:SF1">
    <property type="entry name" value="CURLI PRODUCTION ASSEMBLY_TRANSPORT COMPONENT CSGG"/>
    <property type="match status" value="1"/>
</dbReference>
<dbReference type="PANTHER" id="PTHR41164">
    <property type="entry name" value="CURLI PRODUCTION ASSEMBLY/TRANSPORT COMPONENT CSGG"/>
    <property type="match status" value="1"/>
</dbReference>
<evidence type="ECO:0008006" key="8">
    <source>
        <dbReference type="Google" id="ProtNLM"/>
    </source>
</evidence>
<keyword evidence="4" id="KW-0564">Palmitate</keyword>
<name>A0ABS1HLL5_9BACT</name>
<dbReference type="Gene3D" id="2.40.160.20">
    <property type="match status" value="1"/>
</dbReference>
<evidence type="ECO:0000256" key="3">
    <source>
        <dbReference type="ARBA" id="ARBA00023136"/>
    </source>
</evidence>
<dbReference type="Proteomes" id="UP000605676">
    <property type="component" value="Unassembled WGS sequence"/>
</dbReference>
<keyword evidence="2" id="KW-0732">Signal</keyword>
<keyword evidence="3" id="KW-0472">Membrane</keyword>
<dbReference type="InterPro" id="IPR005534">
    <property type="entry name" value="Curli_assmbl/transp-comp_CsgG"/>
</dbReference>
<proteinExistence type="predicted"/>
<evidence type="ECO:0000313" key="6">
    <source>
        <dbReference type="EMBL" id="MBK3518355.1"/>
    </source>
</evidence>
<dbReference type="EMBL" id="JAENRR010000032">
    <property type="protein sequence ID" value="MBK3518355.1"/>
    <property type="molecule type" value="Genomic_DNA"/>
</dbReference>
<gene>
    <name evidence="6" type="ORF">JIV24_13510</name>
</gene>
<keyword evidence="1" id="KW-1003">Cell membrane</keyword>
<dbReference type="SUPFAM" id="SSF56925">
    <property type="entry name" value="OMPA-like"/>
    <property type="match status" value="1"/>
</dbReference>
<evidence type="ECO:0000256" key="5">
    <source>
        <dbReference type="ARBA" id="ARBA00023288"/>
    </source>
</evidence>
<dbReference type="InterPro" id="IPR011250">
    <property type="entry name" value="OMP/PagP_B-barrel"/>
</dbReference>
<dbReference type="Pfam" id="PF03783">
    <property type="entry name" value="CsgG"/>
    <property type="match status" value="1"/>
</dbReference>
<protein>
    <recommendedName>
        <fullName evidence="8">Curli production assembly/transport component CsgG</fullName>
    </recommendedName>
</protein>
<evidence type="ECO:0000256" key="1">
    <source>
        <dbReference type="ARBA" id="ARBA00022475"/>
    </source>
</evidence>
<dbReference type="Gene3D" id="3.40.50.10610">
    <property type="entry name" value="ABC-type transport auxiliary lipoprotein component"/>
    <property type="match status" value="2"/>
</dbReference>
<keyword evidence="5" id="KW-0449">Lipoprotein</keyword>
<evidence type="ECO:0000256" key="4">
    <source>
        <dbReference type="ARBA" id="ARBA00023139"/>
    </source>
</evidence>
<dbReference type="RefSeq" id="WP_200465583.1">
    <property type="nucleotide sequence ID" value="NZ_JAENRR010000032.1"/>
</dbReference>
<accession>A0ABS1HLL5</accession>
<keyword evidence="7" id="KW-1185">Reference proteome</keyword>
<evidence type="ECO:0000256" key="2">
    <source>
        <dbReference type="ARBA" id="ARBA00022729"/>
    </source>
</evidence>
<sequence>MRFNLFYFVLIIVCLGGCSPTIHQTHKTEPARLGAETPFHSELMNLPPPRDKLVAAVYKFRDQTGQYKPSDYGSSWSTAVTQGATTILIRALEESGWFTPLERENLGNLSAERQIITNTLAAYEGKGQTALSPLLFAGIILEGGIISYETNVRTGGAGLRYFGTGASGQYREDRVSIYLRAVSTKNGEILKTVYSTKSILSQKIDFSVFRYVKFKRLLEAETGVTYNEPSEMAVTEAIEKAVYSLVVEGIKEGLWMSNGNVAHIESVVNDYINEKNENLSIDHLGRQLNDSRSMVSAGIISGVTYPDLDTEDAGVGFSTGVNLNIRLSPTISFDNEFVYGQMDSKVIGDNQYISYTPSLRFDLLPKENMSPYIKVGYGMLSNELMADDLTVKNRFTYVGSAVGLDFVLSKRVKIDMSIANKFFTSDDIDGQKHGSYNDMSWEGRIGLSYQFGSGWFNKTLIKRK</sequence>
<comment type="caution">
    <text evidence="6">The sequence shown here is derived from an EMBL/GenBank/DDBJ whole genome shotgun (WGS) entry which is preliminary data.</text>
</comment>
<organism evidence="6 7">
    <name type="scientific">Carboxylicivirga marina</name>
    <dbReference type="NCBI Taxonomy" id="2800988"/>
    <lineage>
        <taxon>Bacteria</taxon>
        <taxon>Pseudomonadati</taxon>
        <taxon>Bacteroidota</taxon>
        <taxon>Bacteroidia</taxon>
        <taxon>Marinilabiliales</taxon>
        <taxon>Marinilabiliaceae</taxon>
        <taxon>Carboxylicivirga</taxon>
    </lineage>
</organism>
<evidence type="ECO:0000313" key="7">
    <source>
        <dbReference type="Proteomes" id="UP000605676"/>
    </source>
</evidence>
<reference evidence="6 7" key="1">
    <citation type="submission" date="2021-01" db="EMBL/GenBank/DDBJ databases">
        <title>Carboxyliciviraga sp.nov., isolated from coastal sediments.</title>
        <authorList>
            <person name="Lu D."/>
            <person name="Zhang T."/>
        </authorList>
    </citation>
    <scope>NUCLEOTIDE SEQUENCE [LARGE SCALE GENOMIC DNA]</scope>
    <source>
        <strain evidence="6 7">N1Y132</strain>
    </source>
</reference>